<keyword evidence="9" id="KW-1185">Reference proteome</keyword>
<comment type="subcellular location">
    <subcellularLocation>
        <location evidence="1">Cell membrane</location>
        <topology evidence="1">Multi-pass membrane protein</topology>
    </subcellularLocation>
</comment>
<dbReference type="RefSeq" id="WP_204695347.1">
    <property type="nucleotide sequence ID" value="NZ_JAFBEC010000001.1"/>
</dbReference>
<evidence type="ECO:0000256" key="3">
    <source>
        <dbReference type="ARBA" id="ARBA00022692"/>
    </source>
</evidence>
<dbReference type="Proteomes" id="UP000741863">
    <property type="component" value="Unassembled WGS sequence"/>
</dbReference>
<feature type="domain" description="DUF3817" evidence="7">
    <location>
        <begin position="6"/>
        <end position="94"/>
    </location>
</feature>
<evidence type="ECO:0000256" key="6">
    <source>
        <dbReference type="SAM" id="Phobius"/>
    </source>
</evidence>
<keyword evidence="5 6" id="KW-0472">Membrane</keyword>
<dbReference type="EMBL" id="JAFBEC010000001">
    <property type="protein sequence ID" value="MBM7631160.1"/>
    <property type="molecule type" value="Genomic_DNA"/>
</dbReference>
<keyword evidence="3 6" id="KW-0812">Transmembrane</keyword>
<evidence type="ECO:0000259" key="7">
    <source>
        <dbReference type="Pfam" id="PF12823"/>
    </source>
</evidence>
<gene>
    <name evidence="8" type="ORF">JOD17_000251</name>
</gene>
<dbReference type="Pfam" id="PF12823">
    <property type="entry name" value="DUF3817"/>
    <property type="match status" value="1"/>
</dbReference>
<evidence type="ECO:0000313" key="9">
    <source>
        <dbReference type="Proteomes" id="UP000741863"/>
    </source>
</evidence>
<reference evidence="8 9" key="1">
    <citation type="submission" date="2021-01" db="EMBL/GenBank/DDBJ databases">
        <title>Genomic Encyclopedia of Type Strains, Phase IV (KMG-IV): sequencing the most valuable type-strain genomes for metagenomic binning, comparative biology and taxonomic classification.</title>
        <authorList>
            <person name="Goeker M."/>
        </authorList>
    </citation>
    <scope>NUCLEOTIDE SEQUENCE [LARGE SCALE GENOMIC DNA]</scope>
    <source>
        <strain evidence="8 9">DSM 25540</strain>
    </source>
</reference>
<protein>
    <submittedName>
        <fullName evidence="8">Integral membrane protein</fullName>
    </submittedName>
</protein>
<feature type="transmembrane region" description="Helical" evidence="6">
    <location>
        <begin position="12"/>
        <end position="30"/>
    </location>
</feature>
<evidence type="ECO:0000256" key="1">
    <source>
        <dbReference type="ARBA" id="ARBA00004651"/>
    </source>
</evidence>
<keyword evidence="4 6" id="KW-1133">Transmembrane helix</keyword>
<evidence type="ECO:0000256" key="4">
    <source>
        <dbReference type="ARBA" id="ARBA00022989"/>
    </source>
</evidence>
<feature type="transmembrane region" description="Helical" evidence="6">
    <location>
        <begin position="71"/>
        <end position="88"/>
    </location>
</feature>
<sequence length="107" mass="12121">MKNFQLKWFRRVGLVEGLSLITLLFIAMPLKYMFGVDQAVSIVGMAHGVLFLLYMAFVFLVTLTVRWSLKWFLGASVVAIIPFGNFVFDAKLKKADFAQPESVVEKV</sequence>
<accession>A0ABS2P6Y1</accession>
<evidence type="ECO:0000256" key="5">
    <source>
        <dbReference type="ARBA" id="ARBA00023136"/>
    </source>
</evidence>
<dbReference type="NCBIfam" id="TIGR03954">
    <property type="entry name" value="integ_memb_HG"/>
    <property type="match status" value="1"/>
</dbReference>
<feature type="transmembrane region" description="Helical" evidence="6">
    <location>
        <begin position="42"/>
        <end position="65"/>
    </location>
</feature>
<comment type="caution">
    <text evidence="8">The sequence shown here is derived from an EMBL/GenBank/DDBJ whole genome shotgun (WGS) entry which is preliminary data.</text>
</comment>
<evidence type="ECO:0000313" key="8">
    <source>
        <dbReference type="EMBL" id="MBM7631160.1"/>
    </source>
</evidence>
<keyword evidence="2" id="KW-1003">Cell membrane</keyword>
<dbReference type="PANTHER" id="PTHR40077">
    <property type="entry name" value="MEMBRANE PROTEIN-RELATED"/>
    <property type="match status" value="1"/>
</dbReference>
<proteinExistence type="predicted"/>
<organism evidence="8 9">
    <name type="scientific">Geomicrobium sediminis</name>
    <dbReference type="NCBI Taxonomy" id="1347788"/>
    <lineage>
        <taxon>Bacteria</taxon>
        <taxon>Bacillati</taxon>
        <taxon>Bacillota</taxon>
        <taxon>Bacilli</taxon>
        <taxon>Bacillales</taxon>
        <taxon>Geomicrobium</taxon>
    </lineage>
</organism>
<dbReference type="InterPro" id="IPR023845">
    <property type="entry name" value="DUF3817_TM"/>
</dbReference>
<dbReference type="PANTHER" id="PTHR40077:SF1">
    <property type="entry name" value="MEMBRANE PROTEIN"/>
    <property type="match status" value="1"/>
</dbReference>
<evidence type="ECO:0000256" key="2">
    <source>
        <dbReference type="ARBA" id="ARBA00022475"/>
    </source>
</evidence>
<name>A0ABS2P6Y1_9BACL</name>